<protein>
    <submittedName>
        <fullName evidence="3">ANK_REP_REGION domain-containing protein</fullName>
    </submittedName>
</protein>
<dbReference type="STRING" id="70667.A0A183SR78"/>
<dbReference type="InterPro" id="IPR002110">
    <property type="entry name" value="Ankyrin_rpt"/>
</dbReference>
<dbReference type="OrthoDB" id="5955452at2759"/>
<dbReference type="WBParaSite" id="SSLN_0000693901-mRNA-1">
    <property type="protein sequence ID" value="SSLN_0000693901-mRNA-1"/>
    <property type="gene ID" value="SSLN_0000693901"/>
</dbReference>
<evidence type="ECO:0000313" key="2">
    <source>
        <dbReference type="Proteomes" id="UP000275846"/>
    </source>
</evidence>
<dbReference type="Pfam" id="PF12796">
    <property type="entry name" value="Ank_2"/>
    <property type="match status" value="1"/>
</dbReference>
<reference evidence="3" key="1">
    <citation type="submission" date="2016-06" db="UniProtKB">
        <authorList>
            <consortium name="WormBaseParasite"/>
        </authorList>
    </citation>
    <scope>IDENTIFICATION</scope>
</reference>
<dbReference type="Gene3D" id="1.25.40.20">
    <property type="entry name" value="Ankyrin repeat-containing domain"/>
    <property type="match status" value="1"/>
</dbReference>
<dbReference type="SUPFAM" id="SSF48403">
    <property type="entry name" value="Ankyrin repeat"/>
    <property type="match status" value="1"/>
</dbReference>
<evidence type="ECO:0000313" key="3">
    <source>
        <dbReference type="WBParaSite" id="SSLN_0000693901-mRNA-1"/>
    </source>
</evidence>
<organism evidence="3">
    <name type="scientific">Schistocephalus solidus</name>
    <name type="common">Tapeworm</name>
    <dbReference type="NCBI Taxonomy" id="70667"/>
    <lineage>
        <taxon>Eukaryota</taxon>
        <taxon>Metazoa</taxon>
        <taxon>Spiralia</taxon>
        <taxon>Lophotrochozoa</taxon>
        <taxon>Platyhelminthes</taxon>
        <taxon>Cestoda</taxon>
        <taxon>Eucestoda</taxon>
        <taxon>Diphyllobothriidea</taxon>
        <taxon>Diphyllobothriidae</taxon>
        <taxon>Schistocephalus</taxon>
    </lineage>
</organism>
<dbReference type="AlphaFoldDB" id="A0A183SR78"/>
<sequence length="149" mass="16298">MRKSTVRVLPERDQPADQKVEVVGPTSGEAKTSFFTQSALSSLPLENFKSFHFALLFDLRFVPALRLNSVAQLFDHLCDLGAELDLRNSSGETVLHESVREQNLNRVLSLLMLGASAAIGDNAGAHPLHYAVEVGHPPSTLFPSSCERN</sequence>
<keyword evidence="2" id="KW-1185">Reference proteome</keyword>
<evidence type="ECO:0000313" key="1">
    <source>
        <dbReference type="EMBL" id="VDL93111.1"/>
    </source>
</evidence>
<dbReference type="EMBL" id="UYSU01033827">
    <property type="protein sequence ID" value="VDL93111.1"/>
    <property type="molecule type" value="Genomic_DNA"/>
</dbReference>
<dbReference type="InterPro" id="IPR036770">
    <property type="entry name" value="Ankyrin_rpt-contain_sf"/>
</dbReference>
<gene>
    <name evidence="1" type="ORF">SSLN_LOCUS6726</name>
</gene>
<proteinExistence type="predicted"/>
<dbReference type="Proteomes" id="UP000275846">
    <property type="component" value="Unassembled WGS sequence"/>
</dbReference>
<accession>A0A183SR78</accession>
<reference evidence="1 2" key="2">
    <citation type="submission" date="2018-11" db="EMBL/GenBank/DDBJ databases">
        <authorList>
            <consortium name="Pathogen Informatics"/>
        </authorList>
    </citation>
    <scope>NUCLEOTIDE SEQUENCE [LARGE SCALE GENOMIC DNA]</scope>
    <source>
        <strain evidence="1 2">NST_G2</strain>
    </source>
</reference>
<name>A0A183SR78_SCHSO</name>